<evidence type="ECO:0000256" key="5">
    <source>
        <dbReference type="ARBA" id="ARBA00022519"/>
    </source>
</evidence>
<feature type="transmembrane region" description="Helical" evidence="10">
    <location>
        <begin position="114"/>
        <end position="137"/>
    </location>
</feature>
<dbReference type="AlphaFoldDB" id="A0A2Z2IXB3"/>
<evidence type="ECO:0000313" key="12">
    <source>
        <dbReference type="EMBL" id="ART20829.1"/>
    </source>
</evidence>
<dbReference type="EMBL" id="CP021252">
    <property type="protein sequence ID" value="ART20829.1"/>
    <property type="molecule type" value="Genomic_DNA"/>
</dbReference>
<gene>
    <name evidence="12" type="ORF">CBE89_04480</name>
</gene>
<dbReference type="GO" id="GO:0043190">
    <property type="term" value="C:ATP-binding cassette (ABC) transporter complex"/>
    <property type="evidence" value="ECO:0007669"/>
    <property type="project" value="InterPro"/>
</dbReference>
<feature type="transmembrane region" description="Helical" evidence="10">
    <location>
        <begin position="222"/>
        <end position="241"/>
    </location>
</feature>
<keyword evidence="9" id="KW-0046">Antibiotic resistance</keyword>
<dbReference type="InterPro" id="IPR013525">
    <property type="entry name" value="ABC2_TM"/>
</dbReference>
<evidence type="ECO:0000256" key="4">
    <source>
        <dbReference type="ARBA" id="ARBA00022475"/>
    </source>
</evidence>
<keyword evidence="4 10" id="KW-1003">Cell membrane</keyword>
<feature type="transmembrane region" description="Helical" evidence="10">
    <location>
        <begin position="187"/>
        <end position="210"/>
    </location>
</feature>
<dbReference type="GO" id="GO:0015920">
    <property type="term" value="P:lipopolysaccharide transport"/>
    <property type="evidence" value="ECO:0007669"/>
    <property type="project" value="TreeGrafter"/>
</dbReference>
<dbReference type="PANTHER" id="PTHR30413">
    <property type="entry name" value="INNER MEMBRANE TRANSPORT PERMEASE"/>
    <property type="match status" value="1"/>
</dbReference>
<comment type="subcellular location">
    <subcellularLocation>
        <location evidence="1">Cell inner membrane</location>
        <topology evidence="1">Multi-pass membrane protein</topology>
    </subcellularLocation>
    <subcellularLocation>
        <location evidence="10">Cell membrane</location>
        <topology evidence="10">Multi-pass membrane protein</topology>
    </subcellularLocation>
</comment>
<dbReference type="InterPro" id="IPR000412">
    <property type="entry name" value="ABC_2_transport"/>
</dbReference>
<dbReference type="RefSeq" id="WP_086890960.1">
    <property type="nucleotide sequence ID" value="NZ_CP021252.1"/>
</dbReference>
<feature type="domain" description="ABC transmembrane type-2" evidence="11">
    <location>
        <begin position="78"/>
        <end position="302"/>
    </location>
</feature>
<evidence type="ECO:0000256" key="7">
    <source>
        <dbReference type="ARBA" id="ARBA00022989"/>
    </source>
</evidence>
<keyword evidence="7 10" id="KW-1133">Transmembrane helix</keyword>
<evidence type="ECO:0000256" key="8">
    <source>
        <dbReference type="ARBA" id="ARBA00023136"/>
    </source>
</evidence>
<accession>A0A2Z2IXB3</accession>
<dbReference type="GO" id="GO:0046677">
    <property type="term" value="P:response to antibiotic"/>
    <property type="evidence" value="ECO:0007669"/>
    <property type="project" value="UniProtKB-KW"/>
</dbReference>
<name>A0A2Z2IXB3_CORST</name>
<evidence type="ECO:0000256" key="9">
    <source>
        <dbReference type="ARBA" id="ARBA00023251"/>
    </source>
</evidence>
<evidence type="ECO:0000256" key="3">
    <source>
        <dbReference type="ARBA" id="ARBA00022448"/>
    </source>
</evidence>
<keyword evidence="3 10" id="KW-0813">Transport</keyword>
<comment type="similarity">
    <text evidence="2 10">Belongs to the ABC-2 integral membrane protein family.</text>
</comment>
<reference evidence="12 13" key="1">
    <citation type="submission" date="2017-05" db="EMBL/GenBank/DDBJ databases">
        <title>Complete genome sequence of Corynebacterium striatum KC-Na-1 isolated from Neophocaena asiaeorientalis in Korea.</title>
        <authorList>
            <person name="Kim J.H."/>
            <person name="Lee K."/>
        </authorList>
    </citation>
    <scope>NUCLEOTIDE SEQUENCE [LARGE SCALE GENOMIC DNA]</scope>
    <source>
        <strain evidence="12 13">KC-Na-01</strain>
    </source>
</reference>
<sequence>MSRHREGAKSYSVGFLKELSGQLGESTSRVQVVSKGDLVPLNPRPSLGGYLKELWGRRFFIGAEARSKALRSTRDYRLWKLWLVASPILDVAFYGLLFGLLFKTARDVDNFVGYLFIGLIFMRMLTSMLGSGSGLISSSKAMISAFPFPRASLVFSQTLRAAIDNLLPAGVALILAFVAQWGDFPTWTIILVVPLYVMLHLFGCGLMLIFARLTAEIPDVKALVPIITQAWFFLSGVMFTMDRFSHVPTLQKIMVENPAYEFLTAIRDVTIYGTVPALDVWLILLAWTAGTFIVGFVYFWAAEEKYVRLA</sequence>
<evidence type="ECO:0000256" key="1">
    <source>
        <dbReference type="ARBA" id="ARBA00004429"/>
    </source>
</evidence>
<keyword evidence="8 10" id="KW-0472">Membrane</keyword>
<evidence type="ECO:0000259" key="11">
    <source>
        <dbReference type="PROSITE" id="PS51012"/>
    </source>
</evidence>
<dbReference type="InterPro" id="IPR047817">
    <property type="entry name" value="ABC2_TM_bact-type"/>
</dbReference>
<keyword evidence="6 10" id="KW-0812">Transmembrane</keyword>
<feature type="transmembrane region" description="Helical" evidence="10">
    <location>
        <begin position="158"/>
        <end position="181"/>
    </location>
</feature>
<dbReference type="Pfam" id="PF01061">
    <property type="entry name" value="ABC2_membrane"/>
    <property type="match status" value="1"/>
</dbReference>
<organism evidence="12 13">
    <name type="scientific">Corynebacterium striatum</name>
    <dbReference type="NCBI Taxonomy" id="43770"/>
    <lineage>
        <taxon>Bacteria</taxon>
        <taxon>Bacillati</taxon>
        <taxon>Actinomycetota</taxon>
        <taxon>Actinomycetes</taxon>
        <taxon>Mycobacteriales</taxon>
        <taxon>Corynebacteriaceae</taxon>
        <taxon>Corynebacterium</taxon>
    </lineage>
</organism>
<proteinExistence type="inferred from homology"/>
<dbReference type="PANTHER" id="PTHR30413:SF8">
    <property type="entry name" value="TRANSPORT PERMEASE PROTEIN"/>
    <property type="match status" value="1"/>
</dbReference>
<dbReference type="PROSITE" id="PS51012">
    <property type="entry name" value="ABC_TM2"/>
    <property type="match status" value="1"/>
</dbReference>
<dbReference type="PRINTS" id="PR00164">
    <property type="entry name" value="ABC2TRNSPORT"/>
</dbReference>
<feature type="transmembrane region" description="Helical" evidence="10">
    <location>
        <begin position="81"/>
        <end position="102"/>
    </location>
</feature>
<dbReference type="KEGG" id="cstr:CBE89_04480"/>
<evidence type="ECO:0000256" key="6">
    <source>
        <dbReference type="ARBA" id="ARBA00022692"/>
    </source>
</evidence>
<dbReference type="Proteomes" id="UP000250197">
    <property type="component" value="Chromosome"/>
</dbReference>
<evidence type="ECO:0000256" key="10">
    <source>
        <dbReference type="RuleBase" id="RU361157"/>
    </source>
</evidence>
<dbReference type="GO" id="GO:0140359">
    <property type="term" value="F:ABC-type transporter activity"/>
    <property type="evidence" value="ECO:0007669"/>
    <property type="project" value="InterPro"/>
</dbReference>
<protein>
    <recommendedName>
        <fullName evidence="10">Transport permease protein</fullName>
    </recommendedName>
</protein>
<feature type="transmembrane region" description="Helical" evidence="10">
    <location>
        <begin position="280"/>
        <end position="301"/>
    </location>
</feature>
<evidence type="ECO:0000256" key="2">
    <source>
        <dbReference type="ARBA" id="ARBA00007783"/>
    </source>
</evidence>
<keyword evidence="5" id="KW-0997">Cell inner membrane</keyword>
<evidence type="ECO:0000313" key="13">
    <source>
        <dbReference type="Proteomes" id="UP000250197"/>
    </source>
</evidence>